<gene>
    <name evidence="1" type="ORF">Bfra_006082</name>
</gene>
<protein>
    <submittedName>
        <fullName evidence="1">Uncharacterized protein</fullName>
    </submittedName>
</protein>
<proteinExistence type="predicted"/>
<dbReference type="EMBL" id="JABFCT010000010">
    <property type="protein sequence ID" value="KAF5872719.1"/>
    <property type="molecule type" value="Genomic_DNA"/>
</dbReference>
<dbReference type="AlphaFoldDB" id="A0A8H6ASK3"/>
<sequence>MVVVVDEVVVGGQGTVRLYSCRPCADGGADGDGGCFNDCETVDDFEEYRVELRSDTLFFFSE</sequence>
<keyword evidence="2" id="KW-1185">Reference proteome</keyword>
<comment type="caution">
    <text evidence="1">The sequence shown here is derived from an EMBL/GenBank/DDBJ whole genome shotgun (WGS) entry which is preliminary data.</text>
</comment>
<organism evidence="1 2">
    <name type="scientific">Botrytis fragariae</name>
    <dbReference type="NCBI Taxonomy" id="1964551"/>
    <lineage>
        <taxon>Eukaryota</taxon>
        <taxon>Fungi</taxon>
        <taxon>Dikarya</taxon>
        <taxon>Ascomycota</taxon>
        <taxon>Pezizomycotina</taxon>
        <taxon>Leotiomycetes</taxon>
        <taxon>Helotiales</taxon>
        <taxon>Sclerotiniaceae</taxon>
        <taxon>Botrytis</taxon>
    </lineage>
</organism>
<evidence type="ECO:0000313" key="1">
    <source>
        <dbReference type="EMBL" id="KAF5872719.1"/>
    </source>
</evidence>
<dbReference type="RefSeq" id="XP_037191665.1">
    <property type="nucleotide sequence ID" value="XM_037336455.1"/>
</dbReference>
<reference evidence="1 2" key="1">
    <citation type="journal article" date="2020" name="Phytopathology">
        <title>A high-quality genome resource of Botrytis fragariae, a new and rapidly spreading fungal pathogen causing strawberry gray mold in the U.S.A.</title>
        <authorList>
            <person name="Wu Y."/>
            <person name="Saski C.A."/>
            <person name="Schnabel G."/>
            <person name="Xiao S."/>
            <person name="Hu M."/>
        </authorList>
    </citation>
    <scope>NUCLEOTIDE SEQUENCE [LARGE SCALE GENOMIC DNA]</scope>
    <source>
        <strain evidence="1 2">BVB16</strain>
    </source>
</reference>
<dbReference type="Proteomes" id="UP000531561">
    <property type="component" value="Unassembled WGS sequence"/>
</dbReference>
<name>A0A8H6ASK3_9HELO</name>
<evidence type="ECO:0000313" key="2">
    <source>
        <dbReference type="Proteomes" id="UP000531561"/>
    </source>
</evidence>
<accession>A0A8H6ASK3</accession>
<dbReference type="GeneID" id="59260147"/>